<dbReference type="Proteomes" id="UP000807306">
    <property type="component" value="Unassembled WGS sequence"/>
</dbReference>
<dbReference type="EMBL" id="MU157829">
    <property type="protein sequence ID" value="KAF9533201.1"/>
    <property type="molecule type" value="Genomic_DNA"/>
</dbReference>
<accession>A0A9P6ENS7</accession>
<evidence type="ECO:0008006" key="3">
    <source>
        <dbReference type="Google" id="ProtNLM"/>
    </source>
</evidence>
<name>A0A9P6ENS7_9AGAR</name>
<protein>
    <recommendedName>
        <fullName evidence="3">SnoaL-like domain-containing protein</fullName>
    </recommendedName>
</protein>
<proteinExistence type="predicted"/>
<gene>
    <name evidence="1" type="ORF">CPB83DRAFT_846037</name>
</gene>
<organism evidence="1 2">
    <name type="scientific">Crepidotus variabilis</name>
    <dbReference type="NCBI Taxonomy" id="179855"/>
    <lineage>
        <taxon>Eukaryota</taxon>
        <taxon>Fungi</taxon>
        <taxon>Dikarya</taxon>
        <taxon>Basidiomycota</taxon>
        <taxon>Agaricomycotina</taxon>
        <taxon>Agaricomycetes</taxon>
        <taxon>Agaricomycetidae</taxon>
        <taxon>Agaricales</taxon>
        <taxon>Agaricineae</taxon>
        <taxon>Crepidotaceae</taxon>
        <taxon>Crepidotus</taxon>
    </lineage>
</organism>
<comment type="caution">
    <text evidence="1">The sequence shown here is derived from an EMBL/GenBank/DDBJ whole genome shotgun (WGS) entry which is preliminary data.</text>
</comment>
<dbReference type="OrthoDB" id="3352776at2759"/>
<sequence>MFSEQDLLEATKTFFAAFAEDSNSLFLLQYFSTTKPVIIQHAPATCPRPQTSRLAGIAAVRSYFDLLSTYFSRSKVQLQELPQVDVEARRVELEASAVWKWKTSGRSWTEDFSWALEYDEKLKITSFIVTTTSEPTTCAMRAVDRAPVTHTKVVLPVNYQGSLVKLVE</sequence>
<evidence type="ECO:0000313" key="2">
    <source>
        <dbReference type="Proteomes" id="UP000807306"/>
    </source>
</evidence>
<dbReference type="AlphaFoldDB" id="A0A9P6ENS7"/>
<reference evidence="1" key="1">
    <citation type="submission" date="2020-11" db="EMBL/GenBank/DDBJ databases">
        <authorList>
            <consortium name="DOE Joint Genome Institute"/>
            <person name="Ahrendt S."/>
            <person name="Riley R."/>
            <person name="Andreopoulos W."/>
            <person name="Labutti K."/>
            <person name="Pangilinan J."/>
            <person name="Ruiz-Duenas F.J."/>
            <person name="Barrasa J.M."/>
            <person name="Sanchez-Garcia M."/>
            <person name="Camarero S."/>
            <person name="Miyauchi S."/>
            <person name="Serrano A."/>
            <person name="Linde D."/>
            <person name="Babiker R."/>
            <person name="Drula E."/>
            <person name="Ayuso-Fernandez I."/>
            <person name="Pacheco R."/>
            <person name="Padilla G."/>
            <person name="Ferreira P."/>
            <person name="Barriuso J."/>
            <person name="Kellner H."/>
            <person name="Castanera R."/>
            <person name="Alfaro M."/>
            <person name="Ramirez L."/>
            <person name="Pisabarro A.G."/>
            <person name="Kuo A."/>
            <person name="Tritt A."/>
            <person name="Lipzen A."/>
            <person name="He G."/>
            <person name="Yan M."/>
            <person name="Ng V."/>
            <person name="Cullen D."/>
            <person name="Martin F."/>
            <person name="Rosso M.-N."/>
            <person name="Henrissat B."/>
            <person name="Hibbett D."/>
            <person name="Martinez A.T."/>
            <person name="Grigoriev I.V."/>
        </authorList>
    </citation>
    <scope>NUCLEOTIDE SEQUENCE</scope>
    <source>
        <strain evidence="1">CBS 506.95</strain>
    </source>
</reference>
<keyword evidence="2" id="KW-1185">Reference proteome</keyword>
<evidence type="ECO:0000313" key="1">
    <source>
        <dbReference type="EMBL" id="KAF9533201.1"/>
    </source>
</evidence>